<name>A0AAJ5WPB1_9BACT</name>
<accession>A0AAJ5WPB1</accession>
<feature type="domain" description="SGNH hydrolase-type esterase" evidence="2">
    <location>
        <begin position="37"/>
        <end position="225"/>
    </location>
</feature>
<dbReference type="GO" id="GO:0004622">
    <property type="term" value="F:phosphatidylcholine lysophospholipase activity"/>
    <property type="evidence" value="ECO:0007669"/>
    <property type="project" value="TreeGrafter"/>
</dbReference>
<feature type="signal peptide" evidence="1">
    <location>
        <begin position="1"/>
        <end position="22"/>
    </location>
</feature>
<dbReference type="SUPFAM" id="SSF52266">
    <property type="entry name" value="SGNH hydrolase"/>
    <property type="match status" value="1"/>
</dbReference>
<protein>
    <submittedName>
        <fullName evidence="3">SGNH/GDSL hydrolase family protein</fullName>
    </submittedName>
</protein>
<dbReference type="Gene3D" id="3.40.50.1110">
    <property type="entry name" value="SGNH hydrolase"/>
    <property type="match status" value="1"/>
</dbReference>
<dbReference type="CDD" id="cd01834">
    <property type="entry name" value="SGNH_hydrolase_like_2"/>
    <property type="match status" value="1"/>
</dbReference>
<evidence type="ECO:0000256" key="1">
    <source>
        <dbReference type="SAM" id="SignalP"/>
    </source>
</evidence>
<proteinExistence type="predicted"/>
<dbReference type="PANTHER" id="PTHR30383">
    <property type="entry name" value="THIOESTERASE 1/PROTEASE 1/LYSOPHOSPHOLIPASE L1"/>
    <property type="match status" value="1"/>
</dbReference>
<sequence length="465" mass="51960">MNKILKKSFAVLAAAGCLTAQAQTPIAPFKKGDRVAFVGNSITDGGHYHSYIWLYYMTRMPEQRIDVFNAGIGGDVAGQINFRFNGDVLPKKPTVIALTFGMNDSKYMEYLQPNAAEAAAKAVQTSYESYQQIEKKLQALPAVRKILMASSPYDETVKGPGNYFPGKSKTMLKIAEFQEAAAKKNNWSFLDLNRPMTAINQKFQQQDTAFTICGGDRIHPGQDGHMVMAYLFLKAQGLANKPVADVVIDATQKKLQKATNSSVTGLAVTGAGLQFDYLAKALPYPLDTVPRGWGATTRQSEVVKLAPFTEEFNQELLTVKGLAADKQYTLTIDGEKIGSWTGAEWAEGINLATISRTPQYQQATAIMLLNEERWELERKFRQHAWMEFNILGERGLLNKDDVNTMDTVMALSKDNGWIRGNLDNYSRSRMPVIRATWEKQLELLTSTIYSINKPKNRHCVIRQEL</sequence>
<keyword evidence="3" id="KW-0378">Hydrolase</keyword>
<keyword evidence="1" id="KW-0732">Signal</keyword>
<dbReference type="InterPro" id="IPR051532">
    <property type="entry name" value="Ester_Hydrolysis_Enzymes"/>
</dbReference>
<gene>
    <name evidence="3" type="ORF">P0Y53_16495</name>
</gene>
<dbReference type="InterPro" id="IPR036514">
    <property type="entry name" value="SGNH_hydro_sf"/>
</dbReference>
<organism evidence="3 4">
    <name type="scientific">Candidatus Pseudobacter hemicellulosilyticus</name>
    <dbReference type="NCBI Taxonomy" id="3121375"/>
    <lineage>
        <taxon>Bacteria</taxon>
        <taxon>Pseudomonadati</taxon>
        <taxon>Bacteroidota</taxon>
        <taxon>Chitinophagia</taxon>
        <taxon>Chitinophagales</taxon>
        <taxon>Chitinophagaceae</taxon>
        <taxon>Pseudobacter</taxon>
    </lineage>
</organism>
<evidence type="ECO:0000313" key="4">
    <source>
        <dbReference type="Proteomes" id="UP001220610"/>
    </source>
</evidence>
<reference evidence="3" key="1">
    <citation type="submission" date="2023-03" db="EMBL/GenBank/DDBJ databases">
        <title>Andean soil-derived lignocellulolytic bacterial consortium as a source of novel taxa and putative plastic-active enzymes.</title>
        <authorList>
            <person name="Diaz-Garcia L."/>
            <person name="Chuvochina M."/>
            <person name="Feuerriegel G."/>
            <person name="Bunk B."/>
            <person name="Sproer C."/>
            <person name="Streit W.R."/>
            <person name="Rodriguez L.M."/>
            <person name="Overmann J."/>
            <person name="Jimenez D.J."/>
        </authorList>
    </citation>
    <scope>NUCLEOTIDE SEQUENCE</scope>
    <source>
        <strain evidence="3">MAG 7</strain>
    </source>
</reference>
<evidence type="ECO:0000313" key="3">
    <source>
        <dbReference type="EMBL" id="WEK34088.1"/>
    </source>
</evidence>
<feature type="chain" id="PRO_5042580646" evidence="1">
    <location>
        <begin position="23"/>
        <end position="465"/>
    </location>
</feature>
<dbReference type="InterPro" id="IPR013830">
    <property type="entry name" value="SGNH_hydro"/>
</dbReference>
<dbReference type="Pfam" id="PF13472">
    <property type="entry name" value="Lipase_GDSL_2"/>
    <property type="match status" value="1"/>
</dbReference>
<evidence type="ECO:0000259" key="2">
    <source>
        <dbReference type="Pfam" id="PF13472"/>
    </source>
</evidence>
<dbReference type="Proteomes" id="UP001220610">
    <property type="component" value="Chromosome"/>
</dbReference>
<dbReference type="PANTHER" id="PTHR30383:SF5">
    <property type="entry name" value="SGNH HYDROLASE-TYPE ESTERASE DOMAIN-CONTAINING PROTEIN"/>
    <property type="match status" value="1"/>
</dbReference>
<dbReference type="AlphaFoldDB" id="A0AAJ5WPB1"/>
<dbReference type="EMBL" id="CP119311">
    <property type="protein sequence ID" value="WEK34088.1"/>
    <property type="molecule type" value="Genomic_DNA"/>
</dbReference>